<accession>A0A6J5JWN1</accession>
<dbReference type="SUPFAM" id="SSF52540">
    <property type="entry name" value="P-loop containing nucleoside triphosphate hydrolases"/>
    <property type="match status" value="1"/>
</dbReference>
<proteinExistence type="inferred from homology"/>
<keyword evidence="1 6" id="KW-0479">Metal-binding</keyword>
<dbReference type="Pfam" id="PF10609">
    <property type="entry name" value="ParA"/>
    <property type="match status" value="1"/>
</dbReference>
<keyword evidence="3 6" id="KW-0067">ATP-binding</keyword>
<dbReference type="RefSeq" id="WP_176604829.1">
    <property type="nucleotide sequence ID" value="NZ_LR794158.1"/>
</dbReference>
<dbReference type="HAMAP" id="MF_02040">
    <property type="entry name" value="Mrp_NBP35"/>
    <property type="match status" value="1"/>
</dbReference>
<evidence type="ECO:0000256" key="2">
    <source>
        <dbReference type="ARBA" id="ARBA00022741"/>
    </source>
</evidence>
<dbReference type="CDD" id="cd02037">
    <property type="entry name" value="Mrp_NBP35"/>
    <property type="match status" value="1"/>
</dbReference>
<dbReference type="GO" id="GO:0051539">
    <property type="term" value="F:4 iron, 4 sulfur cluster binding"/>
    <property type="evidence" value="ECO:0007669"/>
    <property type="project" value="TreeGrafter"/>
</dbReference>
<evidence type="ECO:0000256" key="1">
    <source>
        <dbReference type="ARBA" id="ARBA00022723"/>
    </source>
</evidence>
<dbReference type="InterPro" id="IPR033756">
    <property type="entry name" value="YlxH/NBP35"/>
</dbReference>
<comment type="caution">
    <text evidence="6">Lacks conserved residue(s) required for the propagation of feature annotation.</text>
</comment>
<dbReference type="Proteomes" id="UP000509549">
    <property type="component" value="Chromosome"/>
</dbReference>
<keyword evidence="8" id="KW-1185">Reference proteome</keyword>
<organism evidence="7 8">
    <name type="scientific">Candidatus Azoamicus ciliaticola</name>
    <dbReference type="NCBI Taxonomy" id="2652803"/>
    <lineage>
        <taxon>Bacteria</taxon>
        <taxon>Pseudomonadati</taxon>
        <taxon>Pseudomonadota</taxon>
        <taxon>Gammaproteobacteria</taxon>
        <taxon>Candidatus Azoamicaceae</taxon>
        <taxon>Candidatus Azoamicus</taxon>
    </lineage>
</organism>
<dbReference type="GO" id="GO:0005524">
    <property type="term" value="F:ATP binding"/>
    <property type="evidence" value="ECO:0007669"/>
    <property type="project" value="UniProtKB-UniRule"/>
</dbReference>
<evidence type="ECO:0000313" key="8">
    <source>
        <dbReference type="Proteomes" id="UP000509549"/>
    </source>
</evidence>
<dbReference type="AlphaFoldDB" id="A0A6J5JWN1"/>
<comment type="similarity">
    <text evidence="6">Belongs to the Mrp/NBP35 ATP-binding proteins family.</text>
</comment>
<reference evidence="7 8" key="1">
    <citation type="submission" date="2020-04" db="EMBL/GenBank/DDBJ databases">
        <authorList>
            <person name="Graf S J."/>
        </authorList>
    </citation>
    <scope>NUCLEOTIDE SEQUENCE [LARGE SCALE GENOMIC DNA]</scope>
    <source>
        <strain evidence="7">1</strain>
    </source>
</reference>
<name>A0A6J5JWN1_9GAMM</name>
<dbReference type="Gene3D" id="3.40.50.300">
    <property type="entry name" value="P-loop containing nucleotide triphosphate hydrolases"/>
    <property type="match status" value="1"/>
</dbReference>
<dbReference type="GO" id="GO:0140663">
    <property type="term" value="F:ATP-dependent FeS chaperone activity"/>
    <property type="evidence" value="ECO:0007669"/>
    <property type="project" value="InterPro"/>
</dbReference>
<evidence type="ECO:0000256" key="6">
    <source>
        <dbReference type="HAMAP-Rule" id="MF_02040"/>
    </source>
</evidence>
<keyword evidence="6" id="KW-0378">Hydrolase</keyword>
<protein>
    <recommendedName>
        <fullName evidence="6">Iron-sulfur cluster carrier protein</fullName>
    </recommendedName>
</protein>
<dbReference type="PANTHER" id="PTHR42961">
    <property type="entry name" value="IRON-SULFUR PROTEIN NUBPL"/>
    <property type="match status" value="1"/>
</dbReference>
<dbReference type="InterPro" id="IPR019591">
    <property type="entry name" value="Mrp/NBP35_ATP-bd"/>
</dbReference>
<dbReference type="InterPro" id="IPR044304">
    <property type="entry name" value="NUBPL-like"/>
</dbReference>
<keyword evidence="5 6" id="KW-0411">Iron-sulfur</keyword>
<comment type="subunit">
    <text evidence="6">Homodimer.</text>
</comment>
<evidence type="ECO:0000256" key="4">
    <source>
        <dbReference type="ARBA" id="ARBA00023004"/>
    </source>
</evidence>
<evidence type="ECO:0000313" key="7">
    <source>
        <dbReference type="EMBL" id="CAB3976296.1"/>
    </source>
</evidence>
<dbReference type="GO" id="GO:0016887">
    <property type="term" value="F:ATP hydrolysis activity"/>
    <property type="evidence" value="ECO:0007669"/>
    <property type="project" value="UniProtKB-UniRule"/>
</dbReference>
<evidence type="ECO:0000256" key="5">
    <source>
        <dbReference type="ARBA" id="ARBA00023014"/>
    </source>
</evidence>
<gene>
    <name evidence="7" type="primary">apbC</name>
    <name evidence="7" type="ORF">ESZ_00076</name>
</gene>
<dbReference type="PANTHER" id="PTHR42961:SF2">
    <property type="entry name" value="IRON-SULFUR PROTEIN NUBPL"/>
    <property type="match status" value="1"/>
</dbReference>
<sequence>MNIKSIIGVMSCKGGVGKSTISVNLAVTLAYFFNKKVGLFDADLYGPNHPRLLGVCDTYEFDLNNKFLQPVSKYNLSSMSFGYFLNKNSSVLLRGPMISNTIKYLFDNTIWGDLDILIIDFPPGTGDIYLSLLRDINFAYMILITMPNLTSIDDIRKSIFMLKKFNIDIKILIENMKFFLCNNCYKVNHIYGNSEFGKNIADEFFIKNFFELPLLMDLSEASNFGIPFVLSEFCSKKNLDLFLEIAKIF</sequence>
<dbReference type="KEGG" id="acil:ESZ_00076"/>
<comment type="function">
    <text evidence="6">Binds and transfers iron-sulfur (Fe-S) clusters to target apoproteins. Can hydrolyze ATP.</text>
</comment>
<keyword evidence="2 6" id="KW-0547">Nucleotide-binding</keyword>
<evidence type="ECO:0000256" key="3">
    <source>
        <dbReference type="ARBA" id="ARBA00022840"/>
    </source>
</evidence>
<dbReference type="EMBL" id="LR794158">
    <property type="protein sequence ID" value="CAB3976296.1"/>
    <property type="molecule type" value="Genomic_DNA"/>
</dbReference>
<dbReference type="InterPro" id="IPR027417">
    <property type="entry name" value="P-loop_NTPase"/>
</dbReference>
<keyword evidence="4 6" id="KW-0408">Iron</keyword>
<dbReference type="GO" id="GO:0046872">
    <property type="term" value="F:metal ion binding"/>
    <property type="evidence" value="ECO:0007669"/>
    <property type="project" value="UniProtKB-KW"/>
</dbReference>
<dbReference type="GO" id="GO:0016226">
    <property type="term" value="P:iron-sulfur cluster assembly"/>
    <property type="evidence" value="ECO:0007669"/>
    <property type="project" value="InterPro"/>
</dbReference>